<keyword evidence="3" id="KW-1185">Reference proteome</keyword>
<dbReference type="OrthoDB" id="5881059at2"/>
<reference evidence="3" key="1">
    <citation type="journal article" date="2018" name="Front. Microbiol.">
        <title>Genome-Based Analysis Reveals the Taxonomy and Diversity of the Family Idiomarinaceae.</title>
        <authorList>
            <person name="Liu Y."/>
            <person name="Lai Q."/>
            <person name="Shao Z."/>
        </authorList>
    </citation>
    <scope>NUCLEOTIDE SEQUENCE [LARGE SCALE GENOMIC DNA]</scope>
    <source>
        <strain evidence="3">PIM1</strain>
    </source>
</reference>
<keyword evidence="2" id="KW-0238">DNA-binding</keyword>
<dbReference type="Proteomes" id="UP000288127">
    <property type="component" value="Unassembled WGS sequence"/>
</dbReference>
<proteinExistence type="predicted"/>
<dbReference type="AlphaFoldDB" id="A0A432YG07"/>
<evidence type="ECO:0000256" key="1">
    <source>
        <dbReference type="SAM" id="MobiDB-lite"/>
    </source>
</evidence>
<dbReference type="EMBL" id="PIPZ01000002">
    <property type="protein sequence ID" value="RUO59874.1"/>
    <property type="molecule type" value="Genomic_DNA"/>
</dbReference>
<dbReference type="NCBIfam" id="TIGR02443">
    <property type="entry name" value="YheV family putative zinc ribbon protein"/>
    <property type="match status" value="1"/>
</dbReference>
<dbReference type="RefSeq" id="WP_126759626.1">
    <property type="nucleotide sequence ID" value="NZ_CP085233.1"/>
</dbReference>
<name>A0A432YG07_9GAMM</name>
<accession>A0A432YG07</accession>
<dbReference type="GO" id="GO:0003677">
    <property type="term" value="F:DNA binding"/>
    <property type="evidence" value="ECO:0007669"/>
    <property type="project" value="UniProtKB-KW"/>
</dbReference>
<sequence>MTQTRKRFIAGAECPACHAQDTLMLTIKGEQEEVSCIQCGHTFSERGAKPPAAKQAETSAPTATGKSIQSDSIIGIFKPE</sequence>
<comment type="caution">
    <text evidence="2">The sequence shown here is derived from an EMBL/GenBank/DDBJ whole genome shotgun (WGS) entry which is preliminary data.</text>
</comment>
<gene>
    <name evidence="2" type="ORF">CWI76_07025</name>
</gene>
<dbReference type="InterPro" id="IPR012658">
    <property type="entry name" value="YheV"/>
</dbReference>
<dbReference type="Pfam" id="PF09526">
    <property type="entry name" value="DUF2387"/>
    <property type="match status" value="1"/>
</dbReference>
<protein>
    <submittedName>
        <fullName evidence="2">DNA-binding protein</fullName>
    </submittedName>
</protein>
<evidence type="ECO:0000313" key="3">
    <source>
        <dbReference type="Proteomes" id="UP000288127"/>
    </source>
</evidence>
<organism evidence="2 3">
    <name type="scientific">Pseudidiomarina marina</name>
    <dbReference type="NCBI Taxonomy" id="502366"/>
    <lineage>
        <taxon>Bacteria</taxon>
        <taxon>Pseudomonadati</taxon>
        <taxon>Pseudomonadota</taxon>
        <taxon>Gammaproteobacteria</taxon>
        <taxon>Alteromonadales</taxon>
        <taxon>Idiomarinaceae</taxon>
        <taxon>Pseudidiomarina</taxon>
    </lineage>
</organism>
<evidence type="ECO:0000313" key="2">
    <source>
        <dbReference type="EMBL" id="RUO59874.1"/>
    </source>
</evidence>
<feature type="region of interest" description="Disordered" evidence="1">
    <location>
        <begin position="45"/>
        <end position="71"/>
    </location>
</feature>
<feature type="compositionally biased region" description="Polar residues" evidence="1">
    <location>
        <begin position="56"/>
        <end position="71"/>
    </location>
</feature>